<sequence>MFLMLFGIWDIVYYVGLVAMVGWPTSLGAMDMLFLIPAHRWWYQPVWVPVSISCVMIAFGLLWMALPKELSRTPA</sequence>
<proteinExistence type="predicted"/>
<protein>
    <submittedName>
        <fullName evidence="2">Uncharacterized protein</fullName>
    </submittedName>
</protein>
<evidence type="ECO:0000313" key="3">
    <source>
        <dbReference type="Proteomes" id="UP000319836"/>
    </source>
</evidence>
<feature type="transmembrane region" description="Helical" evidence="1">
    <location>
        <begin position="46"/>
        <end position="66"/>
    </location>
</feature>
<keyword evidence="1" id="KW-1133">Transmembrane helix</keyword>
<name>A0A538U1Z5_UNCEI</name>
<keyword evidence="1" id="KW-0472">Membrane</keyword>
<organism evidence="2 3">
    <name type="scientific">Eiseniibacteriota bacterium</name>
    <dbReference type="NCBI Taxonomy" id="2212470"/>
    <lineage>
        <taxon>Bacteria</taxon>
        <taxon>Candidatus Eiseniibacteriota</taxon>
    </lineage>
</organism>
<accession>A0A538U1Z5</accession>
<dbReference type="AlphaFoldDB" id="A0A538U1Z5"/>
<dbReference type="EMBL" id="VBPA01000254">
    <property type="protein sequence ID" value="TMQ69914.1"/>
    <property type="molecule type" value="Genomic_DNA"/>
</dbReference>
<gene>
    <name evidence="2" type="ORF">E6K80_10195</name>
</gene>
<comment type="caution">
    <text evidence="2">The sequence shown here is derived from an EMBL/GenBank/DDBJ whole genome shotgun (WGS) entry which is preliminary data.</text>
</comment>
<dbReference type="Proteomes" id="UP000319836">
    <property type="component" value="Unassembled WGS sequence"/>
</dbReference>
<reference evidence="2 3" key="1">
    <citation type="journal article" date="2019" name="Nat. Microbiol.">
        <title>Mediterranean grassland soil C-N compound turnover is dependent on rainfall and depth, and is mediated by genomically divergent microorganisms.</title>
        <authorList>
            <person name="Diamond S."/>
            <person name="Andeer P.F."/>
            <person name="Li Z."/>
            <person name="Crits-Christoph A."/>
            <person name="Burstein D."/>
            <person name="Anantharaman K."/>
            <person name="Lane K.R."/>
            <person name="Thomas B.C."/>
            <person name="Pan C."/>
            <person name="Northen T.R."/>
            <person name="Banfield J.F."/>
        </authorList>
    </citation>
    <scope>NUCLEOTIDE SEQUENCE [LARGE SCALE GENOMIC DNA]</scope>
    <source>
        <strain evidence="2">WS_10</strain>
    </source>
</reference>
<evidence type="ECO:0000256" key="1">
    <source>
        <dbReference type="SAM" id="Phobius"/>
    </source>
</evidence>
<feature type="transmembrane region" description="Helical" evidence="1">
    <location>
        <begin position="12"/>
        <end position="34"/>
    </location>
</feature>
<keyword evidence="1" id="KW-0812">Transmembrane</keyword>
<evidence type="ECO:0000313" key="2">
    <source>
        <dbReference type="EMBL" id="TMQ69914.1"/>
    </source>
</evidence>